<organism evidence="13 14">
    <name type="scientific">Conexibacter arvalis</name>
    <dbReference type="NCBI Taxonomy" id="912552"/>
    <lineage>
        <taxon>Bacteria</taxon>
        <taxon>Bacillati</taxon>
        <taxon>Actinomycetota</taxon>
        <taxon>Thermoleophilia</taxon>
        <taxon>Solirubrobacterales</taxon>
        <taxon>Conexibacteraceae</taxon>
        <taxon>Conexibacter</taxon>
    </lineage>
</organism>
<accession>A0A840ID43</accession>
<dbReference type="PANTHER" id="PTHR24421">
    <property type="entry name" value="NITRATE/NITRITE SENSOR PROTEIN NARX-RELATED"/>
    <property type="match status" value="1"/>
</dbReference>
<evidence type="ECO:0000313" key="13">
    <source>
        <dbReference type="EMBL" id="MBB4662265.1"/>
    </source>
</evidence>
<dbReference type="InterPro" id="IPR003594">
    <property type="entry name" value="HATPase_dom"/>
</dbReference>
<proteinExistence type="predicted"/>
<dbReference type="SMART" id="SM00387">
    <property type="entry name" value="HATPase_c"/>
    <property type="match status" value="1"/>
</dbReference>
<dbReference type="PANTHER" id="PTHR24421:SF10">
    <property type="entry name" value="NITRATE_NITRITE SENSOR PROTEIN NARQ"/>
    <property type="match status" value="1"/>
</dbReference>
<gene>
    <name evidence="13" type="ORF">BDZ31_001851</name>
</gene>
<dbReference type="InterPro" id="IPR000700">
    <property type="entry name" value="PAS-assoc_C"/>
</dbReference>
<dbReference type="SUPFAM" id="SSF55785">
    <property type="entry name" value="PYP-like sensor domain (PAS domain)"/>
    <property type="match status" value="1"/>
</dbReference>
<evidence type="ECO:0000256" key="3">
    <source>
        <dbReference type="ARBA" id="ARBA00022553"/>
    </source>
</evidence>
<evidence type="ECO:0000256" key="2">
    <source>
        <dbReference type="ARBA" id="ARBA00012438"/>
    </source>
</evidence>
<dbReference type="GO" id="GO:0005524">
    <property type="term" value="F:ATP binding"/>
    <property type="evidence" value="ECO:0007669"/>
    <property type="project" value="UniProtKB-KW"/>
</dbReference>
<evidence type="ECO:0000259" key="11">
    <source>
        <dbReference type="PROSITE" id="PS50112"/>
    </source>
</evidence>
<dbReference type="GO" id="GO:0016020">
    <property type="term" value="C:membrane"/>
    <property type="evidence" value="ECO:0007669"/>
    <property type="project" value="InterPro"/>
</dbReference>
<dbReference type="InterPro" id="IPR011712">
    <property type="entry name" value="Sig_transdc_His_kin_sub3_dim/P"/>
</dbReference>
<evidence type="ECO:0000313" key="14">
    <source>
        <dbReference type="Proteomes" id="UP000585272"/>
    </source>
</evidence>
<dbReference type="EC" id="2.7.13.3" evidence="2"/>
<feature type="domain" description="PAC" evidence="12">
    <location>
        <begin position="106"/>
        <end position="157"/>
    </location>
</feature>
<feature type="region of interest" description="Disordered" evidence="10">
    <location>
        <begin position="350"/>
        <end position="373"/>
    </location>
</feature>
<keyword evidence="5" id="KW-0547">Nucleotide-binding</keyword>
<protein>
    <recommendedName>
        <fullName evidence="2">histidine kinase</fullName>
        <ecNumber evidence="2">2.7.13.3</ecNumber>
    </recommendedName>
</protein>
<dbReference type="GO" id="GO:0046983">
    <property type="term" value="F:protein dimerization activity"/>
    <property type="evidence" value="ECO:0007669"/>
    <property type="project" value="InterPro"/>
</dbReference>
<dbReference type="Proteomes" id="UP000585272">
    <property type="component" value="Unassembled WGS sequence"/>
</dbReference>
<dbReference type="Gene3D" id="1.20.5.1930">
    <property type="match status" value="1"/>
</dbReference>
<dbReference type="InterPro" id="IPR035965">
    <property type="entry name" value="PAS-like_dom_sf"/>
</dbReference>
<dbReference type="PROSITE" id="PS50112">
    <property type="entry name" value="PAS"/>
    <property type="match status" value="1"/>
</dbReference>
<keyword evidence="9" id="KW-0175">Coiled coil</keyword>
<sequence length="373" mass="39180">MSATGDEQPAVTGAPAAHARPEAAMPSELLEVLLRSIADAVYLVDRDGLVRFVNPAALEVLGYDEPAELLGAPSHATIHFRRPDGSPYPESECPLLLPRTTGRTVRVEDDWFVRRDGSMVPVAYSSAPIPEQGGGRGAVVAFRDTSERRAAEAAARREAAERARAEELQQSRARIVAAADAERRRLGRDIHDGAQQRLMNVALGVQAGLAALPGEAEEARAALDDALAEVRAAISDLRELAAGIHPSILTNRGLEAAVDSLTGRMPLPTRFEVPARRWAPAVEAAAYFVIAEALANAAKHARASRAEVRVAEREGRLLVTVFDDGRGGAVAAPGRGLQGLHDRVGAAGGTLTVDSPSGGPTTVTADLPATPAA</sequence>
<dbReference type="GO" id="GO:0000155">
    <property type="term" value="F:phosphorelay sensor kinase activity"/>
    <property type="evidence" value="ECO:0007669"/>
    <property type="project" value="InterPro"/>
</dbReference>
<dbReference type="SMART" id="SM00091">
    <property type="entry name" value="PAS"/>
    <property type="match status" value="1"/>
</dbReference>
<evidence type="ECO:0000256" key="9">
    <source>
        <dbReference type="SAM" id="Coils"/>
    </source>
</evidence>
<feature type="coiled-coil region" evidence="9">
    <location>
        <begin position="143"/>
        <end position="171"/>
    </location>
</feature>
<evidence type="ECO:0000259" key="12">
    <source>
        <dbReference type="PROSITE" id="PS50113"/>
    </source>
</evidence>
<dbReference type="NCBIfam" id="TIGR00229">
    <property type="entry name" value="sensory_box"/>
    <property type="match status" value="1"/>
</dbReference>
<keyword evidence="4" id="KW-0808">Transferase</keyword>
<dbReference type="AlphaFoldDB" id="A0A840ID43"/>
<dbReference type="Gene3D" id="3.30.450.20">
    <property type="entry name" value="PAS domain"/>
    <property type="match status" value="1"/>
</dbReference>
<dbReference type="EMBL" id="JACHNU010000002">
    <property type="protein sequence ID" value="MBB4662265.1"/>
    <property type="molecule type" value="Genomic_DNA"/>
</dbReference>
<evidence type="ECO:0000256" key="10">
    <source>
        <dbReference type="SAM" id="MobiDB-lite"/>
    </source>
</evidence>
<evidence type="ECO:0000256" key="1">
    <source>
        <dbReference type="ARBA" id="ARBA00000085"/>
    </source>
</evidence>
<dbReference type="CDD" id="cd16917">
    <property type="entry name" value="HATPase_UhpB-NarQ-NarX-like"/>
    <property type="match status" value="1"/>
</dbReference>
<dbReference type="InterPro" id="IPR000014">
    <property type="entry name" value="PAS"/>
</dbReference>
<feature type="domain" description="PAS" evidence="11">
    <location>
        <begin position="26"/>
        <end position="63"/>
    </location>
</feature>
<dbReference type="Pfam" id="PF02518">
    <property type="entry name" value="HATPase_c"/>
    <property type="match status" value="1"/>
</dbReference>
<comment type="caution">
    <text evidence="13">The sequence shown here is derived from an EMBL/GenBank/DDBJ whole genome shotgun (WGS) entry which is preliminary data.</text>
</comment>
<dbReference type="SUPFAM" id="SSF55874">
    <property type="entry name" value="ATPase domain of HSP90 chaperone/DNA topoisomerase II/histidine kinase"/>
    <property type="match status" value="1"/>
</dbReference>
<comment type="catalytic activity">
    <reaction evidence="1">
        <text>ATP + protein L-histidine = ADP + protein N-phospho-L-histidine.</text>
        <dbReference type="EC" id="2.7.13.3"/>
    </reaction>
</comment>
<keyword evidence="8" id="KW-0902">Two-component regulatory system</keyword>
<evidence type="ECO:0000256" key="5">
    <source>
        <dbReference type="ARBA" id="ARBA00022741"/>
    </source>
</evidence>
<feature type="region of interest" description="Disordered" evidence="10">
    <location>
        <begin position="1"/>
        <end position="21"/>
    </location>
</feature>
<dbReference type="InterPro" id="IPR050482">
    <property type="entry name" value="Sensor_HK_TwoCompSys"/>
</dbReference>
<feature type="compositionally biased region" description="Polar residues" evidence="10">
    <location>
        <begin position="352"/>
        <end position="364"/>
    </location>
</feature>
<keyword evidence="3" id="KW-0597">Phosphoprotein</keyword>
<dbReference type="Pfam" id="PF13426">
    <property type="entry name" value="PAS_9"/>
    <property type="match status" value="1"/>
</dbReference>
<evidence type="ECO:0000256" key="4">
    <source>
        <dbReference type="ARBA" id="ARBA00022679"/>
    </source>
</evidence>
<reference evidence="13 14" key="1">
    <citation type="submission" date="2020-08" db="EMBL/GenBank/DDBJ databases">
        <title>Genomic Encyclopedia of Archaeal and Bacterial Type Strains, Phase II (KMG-II): from individual species to whole genera.</title>
        <authorList>
            <person name="Goeker M."/>
        </authorList>
    </citation>
    <scope>NUCLEOTIDE SEQUENCE [LARGE SCALE GENOMIC DNA]</scope>
    <source>
        <strain evidence="13 14">DSM 23288</strain>
    </source>
</reference>
<dbReference type="PROSITE" id="PS50113">
    <property type="entry name" value="PAC"/>
    <property type="match status" value="1"/>
</dbReference>
<evidence type="ECO:0000256" key="8">
    <source>
        <dbReference type="ARBA" id="ARBA00023012"/>
    </source>
</evidence>
<dbReference type="CDD" id="cd00130">
    <property type="entry name" value="PAS"/>
    <property type="match status" value="1"/>
</dbReference>
<dbReference type="InterPro" id="IPR036890">
    <property type="entry name" value="HATPase_C_sf"/>
</dbReference>
<keyword evidence="14" id="KW-1185">Reference proteome</keyword>
<dbReference type="RefSeq" id="WP_343075557.1">
    <property type="nucleotide sequence ID" value="NZ_JACHNU010000002.1"/>
</dbReference>
<evidence type="ECO:0000256" key="6">
    <source>
        <dbReference type="ARBA" id="ARBA00022777"/>
    </source>
</evidence>
<keyword evidence="6" id="KW-0418">Kinase</keyword>
<keyword evidence="7" id="KW-0067">ATP-binding</keyword>
<name>A0A840ID43_9ACTN</name>
<evidence type="ECO:0000256" key="7">
    <source>
        <dbReference type="ARBA" id="ARBA00022840"/>
    </source>
</evidence>
<dbReference type="Pfam" id="PF07730">
    <property type="entry name" value="HisKA_3"/>
    <property type="match status" value="1"/>
</dbReference>
<dbReference type="Gene3D" id="3.30.565.10">
    <property type="entry name" value="Histidine kinase-like ATPase, C-terminal domain"/>
    <property type="match status" value="1"/>
</dbReference>